<keyword evidence="11" id="KW-0732">Signal</keyword>
<dbReference type="SUPFAM" id="SSF142877">
    <property type="entry name" value="EndoU-like"/>
    <property type="match status" value="1"/>
</dbReference>
<dbReference type="PANTHER" id="PTHR12439">
    <property type="entry name" value="PLACENTAL PROTEIN 11-RELATED"/>
    <property type="match status" value="1"/>
</dbReference>
<evidence type="ECO:0000256" key="5">
    <source>
        <dbReference type="ARBA" id="ARBA00022723"/>
    </source>
</evidence>
<feature type="domain" description="EndoU" evidence="12">
    <location>
        <begin position="69"/>
        <end position="335"/>
    </location>
</feature>
<evidence type="ECO:0000256" key="10">
    <source>
        <dbReference type="ARBA" id="ARBA00023239"/>
    </source>
</evidence>
<protein>
    <submittedName>
        <fullName evidence="14">Endoribonuclease</fullName>
    </submittedName>
</protein>
<dbReference type="InterPro" id="IPR039787">
    <property type="entry name" value="ENDOU"/>
</dbReference>
<dbReference type="AlphaFoldDB" id="A0A9J2PHF4"/>
<evidence type="ECO:0000256" key="9">
    <source>
        <dbReference type="ARBA" id="ARBA00023211"/>
    </source>
</evidence>
<comment type="subunit">
    <text evidence="3 11">Monomer.</text>
</comment>
<reference evidence="14" key="1">
    <citation type="submission" date="2023-03" db="UniProtKB">
        <authorList>
            <consortium name="WormBaseParasite"/>
        </authorList>
    </citation>
    <scope>IDENTIFICATION</scope>
</reference>
<proteinExistence type="inferred from homology"/>
<dbReference type="GO" id="GO:0016787">
    <property type="term" value="F:hydrolase activity"/>
    <property type="evidence" value="ECO:0007669"/>
    <property type="project" value="UniProtKB-KW"/>
</dbReference>
<keyword evidence="9 11" id="KW-0464">Manganese</keyword>
<evidence type="ECO:0000313" key="14">
    <source>
        <dbReference type="WBParaSite" id="ALUE_0000934201-mRNA-1"/>
    </source>
</evidence>
<feature type="signal peptide" evidence="11">
    <location>
        <begin position="1"/>
        <end position="21"/>
    </location>
</feature>
<comment type="similarity">
    <text evidence="2 11">Belongs to the ENDOU family.</text>
</comment>
<sequence length="335" mass="38275">MLHTLLISALIYTNQVQPVHSGAQTAQNDTAAPIQEIIKPIQQVIQSIQQVVDQTIQKVEPTEMRKKKNNTALQRLVDDMLHADEDKPYSKIDWGKQMNGTNDESPNPLIAEVDERIFEKAQYQALIQMYSENLFTPNVCDEEQQMQGVKMNAVQNVFDTFTKTPMFNIAFTYLQNHGIASDWNSFRQQLWNLWMGTYSRCHQTVQGSSGFEHIYCGEWKGREVDGQHDWVKYYLLQKAGQINYHGYQRHAGASLFVQDLIGSFQYTWNDHLKKLGGFYLGTSPAFDFSLFTVCALTEPGSNRCRFKIDDYSLSVTTYTQTCDGGICLATAYPVN</sequence>
<dbReference type="Pfam" id="PF09412">
    <property type="entry name" value="XendoU"/>
    <property type="match status" value="1"/>
</dbReference>
<dbReference type="GO" id="GO:0003723">
    <property type="term" value="F:RNA binding"/>
    <property type="evidence" value="ECO:0007669"/>
    <property type="project" value="UniProtKB-UniRule"/>
</dbReference>
<feature type="chain" id="PRO_5039962428" evidence="11">
    <location>
        <begin position="22"/>
        <end position="335"/>
    </location>
</feature>
<evidence type="ECO:0000313" key="13">
    <source>
        <dbReference type="Proteomes" id="UP000036681"/>
    </source>
</evidence>
<evidence type="ECO:0000256" key="2">
    <source>
        <dbReference type="ARBA" id="ARBA00010168"/>
    </source>
</evidence>
<dbReference type="WBParaSite" id="ALUE_0000934201-mRNA-1">
    <property type="protein sequence ID" value="ALUE_0000934201-mRNA-1"/>
    <property type="gene ID" value="ALUE_0000934201"/>
</dbReference>
<dbReference type="InterPro" id="IPR037227">
    <property type="entry name" value="EndoU-like"/>
</dbReference>
<keyword evidence="10" id="KW-0456">Lyase</keyword>
<dbReference type="GO" id="GO:0046872">
    <property type="term" value="F:metal ion binding"/>
    <property type="evidence" value="ECO:0007669"/>
    <property type="project" value="UniProtKB-UniRule"/>
</dbReference>
<comment type="cofactor">
    <cofactor evidence="1 11">
        <name>Mn(2+)</name>
        <dbReference type="ChEBI" id="CHEBI:29035"/>
    </cofactor>
</comment>
<evidence type="ECO:0000256" key="7">
    <source>
        <dbReference type="ARBA" id="ARBA00022801"/>
    </source>
</evidence>
<dbReference type="GO" id="GO:0004521">
    <property type="term" value="F:RNA endonuclease activity"/>
    <property type="evidence" value="ECO:0007669"/>
    <property type="project" value="UniProtKB-UniRule"/>
</dbReference>
<dbReference type="PROSITE" id="PS51959">
    <property type="entry name" value="ENDOU"/>
    <property type="match status" value="1"/>
</dbReference>
<name>A0A9J2PHF4_ASCLU</name>
<evidence type="ECO:0000256" key="3">
    <source>
        <dbReference type="ARBA" id="ARBA00011245"/>
    </source>
</evidence>
<dbReference type="PANTHER" id="PTHR12439:SF42">
    <property type="entry name" value="ENDORIBONUCLEASE-RELATED"/>
    <property type="match status" value="1"/>
</dbReference>
<keyword evidence="6 11" id="KW-0255">Endonuclease</keyword>
<keyword evidence="4 11" id="KW-0540">Nuclease</keyword>
<keyword evidence="7 11" id="KW-0378">Hydrolase</keyword>
<accession>A0A9J2PHF4</accession>
<dbReference type="InterPro" id="IPR018998">
    <property type="entry name" value="EndoU_C"/>
</dbReference>
<dbReference type="GO" id="GO:0016829">
    <property type="term" value="F:lyase activity"/>
    <property type="evidence" value="ECO:0007669"/>
    <property type="project" value="UniProtKB-KW"/>
</dbReference>
<keyword evidence="5 11" id="KW-0479">Metal-binding</keyword>
<evidence type="ECO:0000256" key="6">
    <source>
        <dbReference type="ARBA" id="ARBA00022759"/>
    </source>
</evidence>
<organism evidence="13 14">
    <name type="scientific">Ascaris lumbricoides</name>
    <name type="common">Giant roundworm</name>
    <dbReference type="NCBI Taxonomy" id="6252"/>
    <lineage>
        <taxon>Eukaryota</taxon>
        <taxon>Metazoa</taxon>
        <taxon>Ecdysozoa</taxon>
        <taxon>Nematoda</taxon>
        <taxon>Chromadorea</taxon>
        <taxon>Rhabditida</taxon>
        <taxon>Spirurina</taxon>
        <taxon>Ascaridomorpha</taxon>
        <taxon>Ascaridoidea</taxon>
        <taxon>Ascarididae</taxon>
        <taxon>Ascaris</taxon>
    </lineage>
</organism>
<evidence type="ECO:0000256" key="1">
    <source>
        <dbReference type="ARBA" id="ARBA00001936"/>
    </source>
</evidence>
<dbReference type="Proteomes" id="UP000036681">
    <property type="component" value="Unplaced"/>
</dbReference>
<evidence type="ECO:0000256" key="11">
    <source>
        <dbReference type="RuleBase" id="RU367085"/>
    </source>
</evidence>
<evidence type="ECO:0000259" key="12">
    <source>
        <dbReference type="PROSITE" id="PS51959"/>
    </source>
</evidence>
<evidence type="ECO:0000256" key="8">
    <source>
        <dbReference type="ARBA" id="ARBA00022884"/>
    </source>
</evidence>
<dbReference type="CDD" id="cd21159">
    <property type="entry name" value="XendoU"/>
    <property type="match status" value="1"/>
</dbReference>
<evidence type="ECO:0000256" key="4">
    <source>
        <dbReference type="ARBA" id="ARBA00022722"/>
    </source>
</evidence>
<keyword evidence="13" id="KW-1185">Reference proteome</keyword>
<keyword evidence="8 11" id="KW-0694">RNA-binding</keyword>